<feature type="domain" description="At1g61320/AtMIF1 LRR" evidence="1">
    <location>
        <begin position="56"/>
        <end position="454"/>
    </location>
</feature>
<evidence type="ECO:0000313" key="3">
    <source>
        <dbReference type="Proteomes" id="UP000823388"/>
    </source>
</evidence>
<dbReference type="Proteomes" id="UP000823388">
    <property type="component" value="Chromosome 4K"/>
</dbReference>
<protein>
    <recommendedName>
        <fullName evidence="1">At1g61320/AtMIF1 LRR domain-containing protein</fullName>
    </recommendedName>
</protein>
<proteinExistence type="predicted"/>
<reference evidence="2" key="1">
    <citation type="submission" date="2020-05" db="EMBL/GenBank/DDBJ databases">
        <title>WGS assembly of Panicum virgatum.</title>
        <authorList>
            <person name="Lovell J.T."/>
            <person name="Jenkins J."/>
            <person name="Shu S."/>
            <person name="Juenger T.E."/>
            <person name="Schmutz J."/>
        </authorList>
    </citation>
    <scope>NUCLEOTIDE SEQUENCE</scope>
    <source>
        <strain evidence="2">AP13</strain>
    </source>
</reference>
<organism evidence="2 3">
    <name type="scientific">Panicum virgatum</name>
    <name type="common">Blackwell switchgrass</name>
    <dbReference type="NCBI Taxonomy" id="38727"/>
    <lineage>
        <taxon>Eukaryota</taxon>
        <taxon>Viridiplantae</taxon>
        <taxon>Streptophyta</taxon>
        <taxon>Embryophyta</taxon>
        <taxon>Tracheophyta</taxon>
        <taxon>Spermatophyta</taxon>
        <taxon>Magnoliopsida</taxon>
        <taxon>Liliopsida</taxon>
        <taxon>Poales</taxon>
        <taxon>Poaceae</taxon>
        <taxon>PACMAD clade</taxon>
        <taxon>Panicoideae</taxon>
        <taxon>Panicodae</taxon>
        <taxon>Paniceae</taxon>
        <taxon>Panicinae</taxon>
        <taxon>Panicum</taxon>
        <taxon>Panicum sect. Hiantes</taxon>
    </lineage>
</organism>
<sequence length="461" mass="51944">MPMRDAACAAGVSRGFLHSWGSFPNLIFDIETLGINEDDHKIDEITTDFITRVDRIMQNHSGIGVKIFRLRTYHCATAIPCPTERSATSANVHPSYVDRWLQVAITPGIEEFELQMPWQNKIEYKFPCSLLSTERGRSMQSFSLSDCAFHPALEVGCLSSLKCVRLSSVHITGEELCGFLSKSLALEQLDLHECKGIPYVLLQLNCLYVQECVMLELIESDAPNLSMFCYTGRPIHLSLGYPLRLRHIQMISSESNMLYCASAKLPSVAPNLQTLFLTSRYEVVNTPMVLGKFTHLKYLEIVLIKPNQSPNYDFCSLVSFLDGAPSLETFILRIEFLAIRHDSILEYPDYSLLHPRCLPQQRHDNLKNVLITGFCSAKSMVELTNHILGNAPALEYLTLDTSRGHERKIGKSSICKHVSEEELVEVQRARLAIVRYVKGNVPSTVNLKLIEPCSKCLSSRV</sequence>
<dbReference type="Gene3D" id="3.80.10.10">
    <property type="entry name" value="Ribonuclease Inhibitor"/>
    <property type="match status" value="1"/>
</dbReference>
<dbReference type="InterPro" id="IPR032675">
    <property type="entry name" value="LRR_dom_sf"/>
</dbReference>
<gene>
    <name evidence="2" type="ORF">PVAP13_4KG386700</name>
</gene>
<comment type="caution">
    <text evidence="2">The sequence shown here is derived from an EMBL/GenBank/DDBJ whole genome shotgun (WGS) entry which is preliminary data.</text>
</comment>
<keyword evidence="3" id="KW-1185">Reference proteome</keyword>
<evidence type="ECO:0000313" key="2">
    <source>
        <dbReference type="EMBL" id="KAG2613903.1"/>
    </source>
</evidence>
<dbReference type="PANTHER" id="PTHR34145">
    <property type="entry name" value="OS02G0105600 PROTEIN"/>
    <property type="match status" value="1"/>
</dbReference>
<evidence type="ECO:0000259" key="1">
    <source>
        <dbReference type="Pfam" id="PF23622"/>
    </source>
</evidence>
<dbReference type="EMBL" id="CM029043">
    <property type="protein sequence ID" value="KAG2613903.1"/>
    <property type="molecule type" value="Genomic_DNA"/>
</dbReference>
<name>A0A8T0TY90_PANVG</name>
<dbReference type="Pfam" id="PF23622">
    <property type="entry name" value="LRR_At1g61320_AtMIF1"/>
    <property type="match status" value="1"/>
</dbReference>
<dbReference type="PANTHER" id="PTHR34145:SF26">
    <property type="entry name" value="F-BOX DOMAIN-CONTAINING PROTEIN"/>
    <property type="match status" value="1"/>
</dbReference>
<dbReference type="InterPro" id="IPR055357">
    <property type="entry name" value="LRR_At1g61320_AtMIF1"/>
</dbReference>
<dbReference type="SUPFAM" id="SSF52058">
    <property type="entry name" value="L domain-like"/>
    <property type="match status" value="1"/>
</dbReference>
<accession>A0A8T0TY90</accession>
<dbReference type="AlphaFoldDB" id="A0A8T0TY90"/>
<dbReference type="InterPro" id="IPR053772">
    <property type="entry name" value="At1g61320/At1g61330-like"/>
</dbReference>